<dbReference type="Proteomes" id="UP000659654">
    <property type="component" value="Unassembled WGS sequence"/>
</dbReference>
<evidence type="ECO:0000313" key="9">
    <source>
        <dbReference type="WBParaSite" id="BXY_1158800.1"/>
    </source>
</evidence>
<evidence type="ECO:0000256" key="2">
    <source>
        <dbReference type="SAM" id="MobiDB-lite"/>
    </source>
</evidence>
<dbReference type="SMR" id="A0A1I7SEX7"/>
<dbReference type="Proteomes" id="UP000582659">
    <property type="component" value="Unassembled WGS sequence"/>
</dbReference>
<keyword evidence="8" id="KW-1185">Reference proteome</keyword>
<dbReference type="GO" id="GO:0006508">
    <property type="term" value="P:proteolysis"/>
    <property type="evidence" value="ECO:0007669"/>
    <property type="project" value="InterPro"/>
</dbReference>
<gene>
    <name evidence="5" type="ORF">BXYJ_LOCUS8229</name>
</gene>
<dbReference type="Proteomes" id="UP000095284">
    <property type="component" value="Unplaced"/>
</dbReference>
<dbReference type="InterPro" id="IPR021109">
    <property type="entry name" value="Peptidase_aspartic_dom_sf"/>
</dbReference>
<keyword evidence="3" id="KW-0732">Signal</keyword>
<comment type="similarity">
    <text evidence="1">Belongs to the peptidase A1 family.</text>
</comment>
<dbReference type="OrthoDB" id="5801727at2759"/>
<sequence>MGIIKSLALLSLATVVAGDFEFNSTTVGGSLYFEVKLRKNSKPYKVQVDSNRPYSIFMHNDCKTTKCSLYWDKADTYDPSATGGIDTKLDFEDISTYDDKKLKGRWFSETLKLNSKKFPIHIGAAMEATETTGWQQAGVIGLGIGSGREDAKIAERLMATLTTPLITVQEGKTHKIKKDSTDEDKESRGSITFGKYNATSCGDFTWVDCSDRGSWTFKTTITIGEKQYEGKVVGFAIGQNTFASRYTIHAFHFAKYLDNESDFPKISFEFGGKTFEMNPKDYVSYSPGYGKHAAEIKNAPSYSNIDFALGSEFLQNYCVAFRADKEFKKLEIGLAVNHGRPAEDKKPDDDGKTPDKKPDDDGKTPDKKPDDDGKTPDKKPEDDGKTPDKKPEDDGKTPDKKPNEDGKTPDKQPNEDGKTHGGEGEKKSAAGYSTSIVVAIAFFALAFQ</sequence>
<dbReference type="EMBL" id="CAJFCV020000004">
    <property type="protein sequence ID" value="CAG9113729.1"/>
    <property type="molecule type" value="Genomic_DNA"/>
</dbReference>
<feature type="signal peptide" evidence="3">
    <location>
        <begin position="1"/>
        <end position="18"/>
    </location>
</feature>
<dbReference type="PANTHER" id="PTHR47966">
    <property type="entry name" value="BETA-SITE APP-CLEAVING ENZYME, ISOFORM A-RELATED"/>
    <property type="match status" value="1"/>
</dbReference>
<feature type="chain" id="PRO_5035399879" evidence="3">
    <location>
        <begin position="19"/>
        <end position="448"/>
    </location>
</feature>
<evidence type="ECO:0000313" key="8">
    <source>
        <dbReference type="Proteomes" id="UP000659654"/>
    </source>
</evidence>
<evidence type="ECO:0000256" key="3">
    <source>
        <dbReference type="SAM" id="SignalP"/>
    </source>
</evidence>
<dbReference type="WBParaSite" id="BXY_1158800.1">
    <property type="protein sequence ID" value="BXY_1158800.1"/>
    <property type="gene ID" value="BXY_1158800"/>
</dbReference>
<dbReference type="EMBL" id="CAJFDI010000004">
    <property type="protein sequence ID" value="CAD5224808.1"/>
    <property type="molecule type" value="Genomic_DNA"/>
</dbReference>
<evidence type="ECO:0000256" key="1">
    <source>
        <dbReference type="ARBA" id="ARBA00007447"/>
    </source>
</evidence>
<reference evidence="9" key="1">
    <citation type="submission" date="2016-11" db="UniProtKB">
        <authorList>
            <consortium name="WormBaseParasite"/>
        </authorList>
    </citation>
    <scope>IDENTIFICATION</scope>
</reference>
<accession>A0A1I7SEX7</accession>
<evidence type="ECO:0000313" key="7">
    <source>
        <dbReference type="Proteomes" id="UP000095284"/>
    </source>
</evidence>
<dbReference type="SUPFAM" id="SSF50630">
    <property type="entry name" value="Acid proteases"/>
    <property type="match status" value="1"/>
</dbReference>
<name>A0A1I7SEX7_BURXY</name>
<proteinExistence type="inferred from homology"/>
<dbReference type="Gene3D" id="2.40.70.10">
    <property type="entry name" value="Acid Proteases"/>
    <property type="match status" value="2"/>
</dbReference>
<evidence type="ECO:0000313" key="6">
    <source>
        <dbReference type="EMBL" id="CAG9113729.1"/>
    </source>
</evidence>
<evidence type="ECO:0000313" key="5">
    <source>
        <dbReference type="EMBL" id="CAD5224808.1"/>
    </source>
</evidence>
<dbReference type="InterPro" id="IPR001461">
    <property type="entry name" value="Aspartic_peptidase_A1"/>
</dbReference>
<dbReference type="AlphaFoldDB" id="A0A1I7SEX7"/>
<feature type="domain" description="Peptidase A1" evidence="4">
    <location>
        <begin position="34"/>
        <end position="226"/>
    </location>
</feature>
<dbReference type="InterPro" id="IPR033121">
    <property type="entry name" value="PEPTIDASE_A1"/>
</dbReference>
<protein>
    <submittedName>
        <fullName evidence="5">(pine wood nematode) hypothetical protein</fullName>
    </submittedName>
    <submittedName>
        <fullName evidence="9">Peptidase A1 domain-containing protein</fullName>
    </submittedName>
</protein>
<feature type="compositionally biased region" description="Basic and acidic residues" evidence="2">
    <location>
        <begin position="340"/>
        <end position="428"/>
    </location>
</feature>
<dbReference type="Pfam" id="PF00026">
    <property type="entry name" value="Asp"/>
    <property type="match status" value="1"/>
</dbReference>
<evidence type="ECO:0000259" key="4">
    <source>
        <dbReference type="Pfam" id="PF00026"/>
    </source>
</evidence>
<dbReference type="GO" id="GO:0004190">
    <property type="term" value="F:aspartic-type endopeptidase activity"/>
    <property type="evidence" value="ECO:0007669"/>
    <property type="project" value="InterPro"/>
</dbReference>
<reference evidence="6" key="2">
    <citation type="submission" date="2020-08" db="EMBL/GenBank/DDBJ databases">
        <authorList>
            <person name="Kikuchi T."/>
        </authorList>
    </citation>
    <scope>NUCLEOTIDE SEQUENCE</scope>
    <source>
        <strain evidence="5">Ka4C1</strain>
    </source>
</reference>
<organism evidence="7 9">
    <name type="scientific">Bursaphelenchus xylophilus</name>
    <name type="common">Pinewood nematode worm</name>
    <name type="synonym">Aphelenchoides xylophilus</name>
    <dbReference type="NCBI Taxonomy" id="6326"/>
    <lineage>
        <taxon>Eukaryota</taxon>
        <taxon>Metazoa</taxon>
        <taxon>Ecdysozoa</taxon>
        <taxon>Nematoda</taxon>
        <taxon>Chromadorea</taxon>
        <taxon>Rhabditida</taxon>
        <taxon>Tylenchina</taxon>
        <taxon>Tylenchomorpha</taxon>
        <taxon>Aphelenchoidea</taxon>
        <taxon>Aphelenchoididae</taxon>
        <taxon>Bursaphelenchus</taxon>
    </lineage>
</organism>
<dbReference type="PANTHER" id="PTHR47966:SF51">
    <property type="entry name" value="BETA-SITE APP-CLEAVING ENZYME, ISOFORM A-RELATED"/>
    <property type="match status" value="1"/>
</dbReference>
<feature type="region of interest" description="Disordered" evidence="2">
    <location>
        <begin position="338"/>
        <end position="433"/>
    </location>
</feature>